<evidence type="ECO:0000313" key="1">
    <source>
        <dbReference type="EMBL" id="JAD72999.1"/>
    </source>
</evidence>
<organism evidence="1">
    <name type="scientific">Arundo donax</name>
    <name type="common">Giant reed</name>
    <name type="synonym">Donax arundinaceus</name>
    <dbReference type="NCBI Taxonomy" id="35708"/>
    <lineage>
        <taxon>Eukaryota</taxon>
        <taxon>Viridiplantae</taxon>
        <taxon>Streptophyta</taxon>
        <taxon>Embryophyta</taxon>
        <taxon>Tracheophyta</taxon>
        <taxon>Spermatophyta</taxon>
        <taxon>Magnoliopsida</taxon>
        <taxon>Liliopsida</taxon>
        <taxon>Poales</taxon>
        <taxon>Poaceae</taxon>
        <taxon>PACMAD clade</taxon>
        <taxon>Arundinoideae</taxon>
        <taxon>Arundineae</taxon>
        <taxon>Arundo</taxon>
    </lineage>
</organism>
<dbReference type="EMBL" id="GBRH01224896">
    <property type="protein sequence ID" value="JAD72999.1"/>
    <property type="molecule type" value="Transcribed_RNA"/>
</dbReference>
<accession>A0A0A9C9K4</accession>
<proteinExistence type="predicted"/>
<sequence>MYISGQEELLHSALNH</sequence>
<reference evidence="1" key="2">
    <citation type="journal article" date="2015" name="Data Brief">
        <title>Shoot transcriptome of the giant reed, Arundo donax.</title>
        <authorList>
            <person name="Barrero R.A."/>
            <person name="Guerrero F.D."/>
            <person name="Moolhuijzen P."/>
            <person name="Goolsby J.A."/>
            <person name="Tidwell J."/>
            <person name="Bellgard S.E."/>
            <person name="Bellgard M.I."/>
        </authorList>
    </citation>
    <scope>NUCLEOTIDE SEQUENCE</scope>
    <source>
        <tissue evidence="1">Shoot tissue taken approximately 20 cm above the soil surface</tissue>
    </source>
</reference>
<protein>
    <submittedName>
        <fullName evidence="1">Uncharacterized protein</fullName>
    </submittedName>
</protein>
<reference evidence="1" key="1">
    <citation type="submission" date="2014-09" db="EMBL/GenBank/DDBJ databases">
        <authorList>
            <person name="Magalhaes I.L.F."/>
            <person name="Oliveira U."/>
            <person name="Santos F.R."/>
            <person name="Vidigal T.H.D.A."/>
            <person name="Brescovit A.D."/>
            <person name="Santos A.J."/>
        </authorList>
    </citation>
    <scope>NUCLEOTIDE SEQUENCE</scope>
    <source>
        <tissue evidence="1">Shoot tissue taken approximately 20 cm above the soil surface</tissue>
    </source>
</reference>
<name>A0A0A9C9K4_ARUDO</name>
<dbReference type="AlphaFoldDB" id="A0A0A9C9K4"/>